<evidence type="ECO:0000313" key="2">
    <source>
        <dbReference type="EMBL" id="CAG6762751.1"/>
    </source>
</evidence>
<keyword evidence="1" id="KW-0472">Membrane</keyword>
<protein>
    <submittedName>
        <fullName evidence="2">Uncharacterized protein</fullName>
    </submittedName>
</protein>
<organism evidence="2">
    <name type="scientific">Cacopsylla melanoneura</name>
    <dbReference type="NCBI Taxonomy" id="428564"/>
    <lineage>
        <taxon>Eukaryota</taxon>
        <taxon>Metazoa</taxon>
        <taxon>Ecdysozoa</taxon>
        <taxon>Arthropoda</taxon>
        <taxon>Hexapoda</taxon>
        <taxon>Insecta</taxon>
        <taxon>Pterygota</taxon>
        <taxon>Neoptera</taxon>
        <taxon>Paraneoptera</taxon>
        <taxon>Hemiptera</taxon>
        <taxon>Sternorrhyncha</taxon>
        <taxon>Psylloidea</taxon>
        <taxon>Psyllidae</taxon>
        <taxon>Psyllinae</taxon>
        <taxon>Cacopsylla</taxon>
    </lineage>
</organism>
<name>A0A8D9ACG1_9HEMI</name>
<proteinExistence type="predicted"/>
<feature type="transmembrane region" description="Helical" evidence="1">
    <location>
        <begin position="45"/>
        <end position="77"/>
    </location>
</feature>
<sequence>MSSQVPIYLLIVILTSTREVILRYVGTYIMSFFSTQVVDVEYHDVLYHLCIICSLIYSNITIIVFTIISLHQCRYIVCMYFSFKCRYSFNLGIKDFQVWVSIILVHFVYCFLITYEFSFLVCVSSWF</sequence>
<feature type="transmembrane region" description="Helical" evidence="1">
    <location>
        <begin position="98"/>
        <end position="126"/>
    </location>
</feature>
<reference evidence="2" key="1">
    <citation type="submission" date="2021-05" db="EMBL/GenBank/DDBJ databases">
        <authorList>
            <person name="Alioto T."/>
            <person name="Alioto T."/>
            <person name="Gomez Garrido J."/>
        </authorList>
    </citation>
    <scope>NUCLEOTIDE SEQUENCE</scope>
</reference>
<dbReference type="AlphaFoldDB" id="A0A8D9ACG1"/>
<dbReference type="EMBL" id="HBUF01561796">
    <property type="protein sequence ID" value="CAG6762751.1"/>
    <property type="molecule type" value="Transcribed_RNA"/>
</dbReference>
<keyword evidence="1" id="KW-1133">Transmembrane helix</keyword>
<evidence type="ECO:0000256" key="1">
    <source>
        <dbReference type="SAM" id="Phobius"/>
    </source>
</evidence>
<keyword evidence="1" id="KW-0812">Transmembrane</keyword>
<accession>A0A8D9ACG1</accession>